<evidence type="ECO:0008006" key="3">
    <source>
        <dbReference type="Google" id="ProtNLM"/>
    </source>
</evidence>
<organism evidence="1 2">
    <name type="scientific">Saguinus oedipus</name>
    <name type="common">Cotton-top tamarin</name>
    <name type="synonym">Oedipomidas oedipus</name>
    <dbReference type="NCBI Taxonomy" id="9490"/>
    <lineage>
        <taxon>Eukaryota</taxon>
        <taxon>Metazoa</taxon>
        <taxon>Chordata</taxon>
        <taxon>Craniata</taxon>
        <taxon>Vertebrata</taxon>
        <taxon>Euteleostomi</taxon>
        <taxon>Mammalia</taxon>
        <taxon>Eutheria</taxon>
        <taxon>Euarchontoglires</taxon>
        <taxon>Primates</taxon>
        <taxon>Haplorrhini</taxon>
        <taxon>Platyrrhini</taxon>
        <taxon>Cebidae</taxon>
        <taxon>Callitrichinae</taxon>
        <taxon>Saguinus</taxon>
    </lineage>
</organism>
<dbReference type="EMBL" id="JASSZA010000005">
    <property type="protein sequence ID" value="KAK2112466.1"/>
    <property type="molecule type" value="Genomic_DNA"/>
</dbReference>
<proteinExistence type="predicted"/>
<gene>
    <name evidence="1" type="ORF">P7K49_012213</name>
</gene>
<accession>A0ABQ9VST2</accession>
<sequence length="153" mass="15730">MEELLRRELGCGSVRATGYTGGGCISQGRSYDTDRGRVFVKVNSKAETGLRPGRGAGLGAGRGRRFSLPGAPCGRTVCAGRAVNRVGGGGSVGASGVFAPPGNCSERERGYSTPAARELSLGVPRDVGRVWLLQSRARGSCPALLAWGRAGPP</sequence>
<evidence type="ECO:0000313" key="1">
    <source>
        <dbReference type="EMBL" id="KAK2112466.1"/>
    </source>
</evidence>
<keyword evidence="2" id="KW-1185">Reference proteome</keyword>
<dbReference type="Proteomes" id="UP001266305">
    <property type="component" value="Unassembled WGS sequence"/>
</dbReference>
<comment type="caution">
    <text evidence="1">The sequence shown here is derived from an EMBL/GenBank/DDBJ whole genome shotgun (WGS) entry which is preliminary data.</text>
</comment>
<protein>
    <recommendedName>
        <fullName evidence="3">Protein-ribulosamine 3-kinase</fullName>
    </recommendedName>
</protein>
<evidence type="ECO:0000313" key="2">
    <source>
        <dbReference type="Proteomes" id="UP001266305"/>
    </source>
</evidence>
<name>A0ABQ9VST2_SAGOE</name>
<reference evidence="1 2" key="1">
    <citation type="submission" date="2023-05" db="EMBL/GenBank/DDBJ databases">
        <title>B98-5 Cell Line De Novo Hybrid Assembly: An Optical Mapping Approach.</title>
        <authorList>
            <person name="Kananen K."/>
            <person name="Auerbach J.A."/>
            <person name="Kautto E."/>
            <person name="Blachly J.S."/>
        </authorList>
    </citation>
    <scope>NUCLEOTIDE SEQUENCE [LARGE SCALE GENOMIC DNA]</scope>
    <source>
        <strain evidence="1">B95-8</strain>
        <tissue evidence="1">Cell line</tissue>
    </source>
</reference>